<dbReference type="AlphaFoldDB" id="A0A0F9R776"/>
<organism evidence="1">
    <name type="scientific">marine sediment metagenome</name>
    <dbReference type="NCBI Taxonomy" id="412755"/>
    <lineage>
        <taxon>unclassified sequences</taxon>
        <taxon>metagenomes</taxon>
        <taxon>ecological metagenomes</taxon>
    </lineage>
</organism>
<name>A0A0F9R776_9ZZZZ</name>
<evidence type="ECO:0000313" key="1">
    <source>
        <dbReference type="EMBL" id="KKN52385.1"/>
    </source>
</evidence>
<proteinExistence type="predicted"/>
<reference evidence="1" key="1">
    <citation type="journal article" date="2015" name="Nature">
        <title>Complex archaea that bridge the gap between prokaryotes and eukaryotes.</title>
        <authorList>
            <person name="Spang A."/>
            <person name="Saw J.H."/>
            <person name="Jorgensen S.L."/>
            <person name="Zaremba-Niedzwiedzka K."/>
            <person name="Martijn J."/>
            <person name="Lind A.E."/>
            <person name="van Eijk R."/>
            <person name="Schleper C."/>
            <person name="Guy L."/>
            <person name="Ettema T.J."/>
        </authorList>
    </citation>
    <scope>NUCLEOTIDE SEQUENCE</scope>
</reference>
<gene>
    <name evidence="1" type="ORF">LCGC14_0613020</name>
</gene>
<protein>
    <submittedName>
        <fullName evidence="1">Uncharacterized protein</fullName>
    </submittedName>
</protein>
<comment type="caution">
    <text evidence="1">The sequence shown here is derived from an EMBL/GenBank/DDBJ whole genome shotgun (WGS) entry which is preliminary data.</text>
</comment>
<sequence length="41" mass="4981">MIRWFLQLVGFITVLWLVFVAGVEHERLRQEGKQKTRTKEH</sequence>
<accession>A0A0F9R776</accession>
<dbReference type="EMBL" id="LAZR01001021">
    <property type="protein sequence ID" value="KKN52385.1"/>
    <property type="molecule type" value="Genomic_DNA"/>
</dbReference>